<accession>A0ABU5NBS4</accession>
<keyword evidence="2" id="KW-1185">Reference proteome</keyword>
<organism evidence="1 2">
    <name type="scientific">Candidatus Megaera venefica</name>
    <dbReference type="NCBI Taxonomy" id="2055910"/>
    <lineage>
        <taxon>Bacteria</taxon>
        <taxon>Pseudomonadati</taxon>
        <taxon>Pseudomonadota</taxon>
        <taxon>Alphaproteobacteria</taxon>
        <taxon>Rickettsiales</taxon>
        <taxon>Rickettsiaceae</taxon>
        <taxon>Candidatus Megaera</taxon>
    </lineage>
</organism>
<gene>
    <name evidence="1" type="ORF">Megvenef_00588</name>
</gene>
<dbReference type="Proteomes" id="UP001291687">
    <property type="component" value="Unassembled WGS sequence"/>
</dbReference>
<sequence>MSNNPLQTNNITKCFAKTCRSTLCQTPPVKGKKRCRMHYGAKGIGTPKGSQNAFKHGRYSRETIANRKETVMLIRQFRALLREISLI</sequence>
<dbReference type="EMBL" id="JARJFB010000031">
    <property type="protein sequence ID" value="MEA0970621.1"/>
    <property type="molecule type" value="Genomic_DNA"/>
</dbReference>
<evidence type="ECO:0000313" key="2">
    <source>
        <dbReference type="Proteomes" id="UP001291687"/>
    </source>
</evidence>
<protein>
    <submittedName>
        <fullName evidence="1">Uncharacterized protein</fullName>
    </submittedName>
</protein>
<reference evidence="1 2" key="1">
    <citation type="submission" date="2023-03" db="EMBL/GenBank/DDBJ databases">
        <title>Host association and intracellularity evolved multiple times independently in the Rickettsiales.</title>
        <authorList>
            <person name="Castelli M."/>
            <person name="Nardi T."/>
            <person name="Gammuto L."/>
            <person name="Bellinzona G."/>
            <person name="Sabaneyeva E."/>
            <person name="Potekhin A."/>
            <person name="Serra V."/>
            <person name="Petroni G."/>
            <person name="Sassera D."/>
        </authorList>
    </citation>
    <scope>NUCLEOTIDE SEQUENCE [LARGE SCALE GENOMIC DNA]</scope>
    <source>
        <strain evidence="1 2">Sr 2-6</strain>
    </source>
</reference>
<dbReference type="RefSeq" id="WP_322776524.1">
    <property type="nucleotide sequence ID" value="NZ_JARJFB010000031.1"/>
</dbReference>
<comment type="caution">
    <text evidence="1">The sequence shown here is derived from an EMBL/GenBank/DDBJ whole genome shotgun (WGS) entry which is preliminary data.</text>
</comment>
<dbReference type="InterPro" id="IPR047675">
    <property type="entry name" value="Putative_zinc-bd"/>
</dbReference>
<name>A0ABU5NBS4_9RICK</name>
<evidence type="ECO:0000313" key="1">
    <source>
        <dbReference type="EMBL" id="MEA0970621.1"/>
    </source>
</evidence>
<proteinExistence type="predicted"/>
<dbReference type="NCBIfam" id="NF041373">
    <property type="entry name" value="HGG_STG"/>
    <property type="match status" value="1"/>
</dbReference>